<comment type="caution">
    <text evidence="6">The sequence shown here is derived from an EMBL/GenBank/DDBJ whole genome shotgun (WGS) entry which is preliminary data.</text>
</comment>
<proteinExistence type="inferred from homology"/>
<dbReference type="InterPro" id="IPR006424">
    <property type="entry name" value="Glyceraldehyde-3-P_DH_1"/>
</dbReference>
<dbReference type="PRINTS" id="PR00078">
    <property type="entry name" value="G3PDHDRGNASE"/>
</dbReference>
<dbReference type="PIRSF" id="PIRSF000149">
    <property type="entry name" value="GAP_DH"/>
    <property type="match status" value="1"/>
</dbReference>
<dbReference type="Gene3D" id="3.30.360.10">
    <property type="entry name" value="Dihydrodipicolinate Reductase, domain 2"/>
    <property type="match status" value="1"/>
</dbReference>
<dbReference type="CDD" id="cd05214">
    <property type="entry name" value="GAPDH_I_N"/>
    <property type="match status" value="1"/>
</dbReference>
<comment type="similarity">
    <text evidence="1 3">Belongs to the glyceraldehyde-3-phosphate dehydrogenase family.</text>
</comment>
<protein>
    <recommendedName>
        <fullName evidence="4">Glyceraldehyde-3-phosphate dehydrogenase</fullName>
        <ecNumber evidence="4">1.2.1.-</ecNumber>
    </recommendedName>
</protein>
<dbReference type="InterPro" id="IPR020831">
    <property type="entry name" value="GlycerAld/Erythrose_P_DH"/>
</dbReference>
<dbReference type="Gene3D" id="3.40.50.720">
    <property type="entry name" value="NAD(P)-binding Rossmann-like Domain"/>
    <property type="match status" value="1"/>
</dbReference>
<sequence>MKIKVGINGFGRIGRTVLRIATETLNDDVEIVAINARADEETLAHLFKYDSCFGRFNGDVKVNPNSLVINNKEIKILHENEPKDLPWKELGVDVVIESTGKFKTRKELDGHLNAGAKKVILTAPAKEDADDITIVMGVNENAYDNNTHNIISNASCTTNCLAPVVKVIDEKFGIEKGLITTIHSYTNDQKILDKTHKDLRRARAAGESIIPTTTGAAKAVAKVLPNLKGKLNGFALRVPTPTVSITDLVCEINGTVTKEEINKVLEDASKNELKGILGYSEEPLVSVDYKGDDRSTIVDALSTMVIDGNMIKVAAWYDNEWGYSSRVVDLTNYVAEELKKSQLLSEKVENKIA</sequence>
<dbReference type="InterPro" id="IPR020828">
    <property type="entry name" value="GlycerAld_3-P_DH_NAD(P)-bd"/>
</dbReference>
<dbReference type="SUPFAM" id="SSF51735">
    <property type="entry name" value="NAD(P)-binding Rossmann-fold domains"/>
    <property type="match status" value="1"/>
</dbReference>
<evidence type="ECO:0000256" key="4">
    <source>
        <dbReference type="RuleBase" id="RU361160"/>
    </source>
</evidence>
<evidence type="ECO:0000313" key="7">
    <source>
        <dbReference type="Proteomes" id="UP001228504"/>
    </source>
</evidence>
<dbReference type="SMART" id="SM00846">
    <property type="entry name" value="Gp_dh_N"/>
    <property type="match status" value="1"/>
</dbReference>
<dbReference type="Pfam" id="PF02800">
    <property type="entry name" value="Gp_dh_C"/>
    <property type="match status" value="1"/>
</dbReference>
<dbReference type="Proteomes" id="UP001228504">
    <property type="component" value="Unassembled WGS sequence"/>
</dbReference>
<reference evidence="6 7" key="1">
    <citation type="submission" date="2023-07" db="EMBL/GenBank/DDBJ databases">
        <title>Genomic Encyclopedia of Type Strains, Phase IV (KMG-IV): sequencing the most valuable type-strain genomes for metagenomic binning, comparative biology and taxonomic classification.</title>
        <authorList>
            <person name="Goeker M."/>
        </authorList>
    </citation>
    <scope>NUCLEOTIDE SEQUENCE [LARGE SCALE GENOMIC DNA]</scope>
    <source>
        <strain evidence="6 7">DSM 20694</strain>
    </source>
</reference>
<evidence type="ECO:0000259" key="5">
    <source>
        <dbReference type="SMART" id="SM00846"/>
    </source>
</evidence>
<evidence type="ECO:0000313" key="6">
    <source>
        <dbReference type="EMBL" id="MDQ0149403.1"/>
    </source>
</evidence>
<dbReference type="InterPro" id="IPR036291">
    <property type="entry name" value="NAD(P)-bd_dom_sf"/>
</dbReference>
<dbReference type="InterPro" id="IPR020829">
    <property type="entry name" value="GlycerAld_3-P_DH_cat"/>
</dbReference>
<dbReference type="NCBIfam" id="TIGR01534">
    <property type="entry name" value="GAPDH-I"/>
    <property type="match status" value="1"/>
</dbReference>
<dbReference type="InterPro" id="IPR020830">
    <property type="entry name" value="GlycerAld_3-P_DH_AS"/>
</dbReference>
<keyword evidence="7" id="KW-1185">Reference proteome</keyword>
<dbReference type="EMBL" id="JAUSUF010000003">
    <property type="protein sequence ID" value="MDQ0149403.1"/>
    <property type="molecule type" value="Genomic_DNA"/>
</dbReference>
<dbReference type="GO" id="GO:0004365">
    <property type="term" value="F:glyceraldehyde-3-phosphate dehydrogenase (NAD+) (phosphorylating) activity"/>
    <property type="evidence" value="ECO:0007669"/>
    <property type="project" value="UniProtKB-EC"/>
</dbReference>
<dbReference type="PROSITE" id="PS00071">
    <property type="entry name" value="GAPDH"/>
    <property type="match status" value="1"/>
</dbReference>
<dbReference type="RefSeq" id="WP_307484826.1">
    <property type="nucleotide sequence ID" value="NZ_JAUSUF010000003.1"/>
</dbReference>
<feature type="domain" description="Glyceraldehyde 3-phosphate dehydrogenase NAD(P) binding" evidence="5">
    <location>
        <begin position="3"/>
        <end position="156"/>
    </location>
</feature>
<evidence type="ECO:0000256" key="3">
    <source>
        <dbReference type="RuleBase" id="RU000397"/>
    </source>
</evidence>
<dbReference type="EC" id="1.2.1.-" evidence="4"/>
<accession>A0ABT9USU0</accession>
<organism evidence="6 7">
    <name type="scientific">Eubacterium multiforme</name>
    <dbReference type="NCBI Taxonomy" id="83339"/>
    <lineage>
        <taxon>Bacteria</taxon>
        <taxon>Bacillati</taxon>
        <taxon>Bacillota</taxon>
        <taxon>Clostridia</taxon>
        <taxon>Eubacteriales</taxon>
        <taxon>Eubacteriaceae</taxon>
        <taxon>Eubacterium</taxon>
    </lineage>
</organism>
<name>A0ABT9USU0_9FIRM</name>
<dbReference type="PANTHER" id="PTHR43148">
    <property type="entry name" value="GLYCERALDEHYDE-3-PHOSPHATE DEHYDROGENASE 2"/>
    <property type="match status" value="1"/>
</dbReference>
<evidence type="ECO:0000256" key="1">
    <source>
        <dbReference type="ARBA" id="ARBA00007406"/>
    </source>
</evidence>
<evidence type="ECO:0000256" key="2">
    <source>
        <dbReference type="ARBA" id="ARBA00023002"/>
    </source>
</evidence>
<keyword evidence="2 4" id="KW-0560">Oxidoreductase</keyword>
<dbReference type="CDD" id="cd18126">
    <property type="entry name" value="GAPDH_I_C"/>
    <property type="match status" value="1"/>
</dbReference>
<gene>
    <name evidence="6" type="ORF">J2S18_001333</name>
</gene>
<dbReference type="Pfam" id="PF00044">
    <property type="entry name" value="Gp_dh_N"/>
    <property type="match status" value="1"/>
</dbReference>
<dbReference type="SUPFAM" id="SSF55347">
    <property type="entry name" value="Glyceraldehyde-3-phosphate dehydrogenase-like, C-terminal domain"/>
    <property type="match status" value="1"/>
</dbReference>